<sequence>MNHFEYFEEFVKPKIPGDYLLTWSDFPNGDFGDLKRAEFASSSLLGSIEFWSKGWLGVDVVDLRIDDQVLVILCSPEDEDGIKHAFDGLLEILVDV</sequence>
<name>A0ABR6ZQ57_9BURK</name>
<dbReference type="EMBL" id="JACOGF010000004">
    <property type="protein sequence ID" value="MBC3917949.1"/>
    <property type="molecule type" value="Genomic_DNA"/>
</dbReference>
<accession>A0ABR6ZQ57</accession>
<gene>
    <name evidence="1" type="ORF">H8L32_10725</name>
</gene>
<reference evidence="1 2" key="1">
    <citation type="submission" date="2020-08" db="EMBL/GenBank/DDBJ databases">
        <title>Novel species isolated from subtropical streams in China.</title>
        <authorList>
            <person name="Lu H."/>
        </authorList>
    </citation>
    <scope>NUCLEOTIDE SEQUENCE [LARGE SCALE GENOMIC DNA]</scope>
    <source>
        <strain evidence="1 2">CY18W</strain>
    </source>
</reference>
<dbReference type="RefSeq" id="WP_186947175.1">
    <property type="nucleotide sequence ID" value="NZ_JACOGF010000004.1"/>
</dbReference>
<proteinExistence type="predicted"/>
<dbReference type="Proteomes" id="UP000650424">
    <property type="component" value="Unassembled WGS sequence"/>
</dbReference>
<evidence type="ECO:0000313" key="1">
    <source>
        <dbReference type="EMBL" id="MBC3917949.1"/>
    </source>
</evidence>
<evidence type="ECO:0008006" key="3">
    <source>
        <dbReference type="Google" id="ProtNLM"/>
    </source>
</evidence>
<organism evidence="1 2">
    <name type="scientific">Undibacterium hunanense</name>
    <dbReference type="NCBI Taxonomy" id="2762292"/>
    <lineage>
        <taxon>Bacteria</taxon>
        <taxon>Pseudomonadati</taxon>
        <taxon>Pseudomonadota</taxon>
        <taxon>Betaproteobacteria</taxon>
        <taxon>Burkholderiales</taxon>
        <taxon>Oxalobacteraceae</taxon>
        <taxon>Undibacterium</taxon>
    </lineage>
</organism>
<comment type="caution">
    <text evidence="1">The sequence shown here is derived from an EMBL/GenBank/DDBJ whole genome shotgun (WGS) entry which is preliminary data.</text>
</comment>
<evidence type="ECO:0000313" key="2">
    <source>
        <dbReference type="Proteomes" id="UP000650424"/>
    </source>
</evidence>
<protein>
    <recommendedName>
        <fullName evidence="3">Immunity protein 53</fullName>
    </recommendedName>
</protein>
<keyword evidence="2" id="KW-1185">Reference proteome</keyword>